<evidence type="ECO:0000259" key="2">
    <source>
        <dbReference type="Pfam" id="PF00437"/>
    </source>
</evidence>
<dbReference type="SUPFAM" id="SSF52540">
    <property type="entry name" value="P-loop containing nucleoside triphosphate hydrolases"/>
    <property type="match status" value="1"/>
</dbReference>
<dbReference type="PANTHER" id="PTHR30486">
    <property type="entry name" value="TWITCHING MOTILITY PROTEIN PILT"/>
    <property type="match status" value="1"/>
</dbReference>
<evidence type="ECO:0000313" key="3">
    <source>
        <dbReference type="EMBL" id="HGS23053.1"/>
    </source>
</evidence>
<dbReference type="InterPro" id="IPR001482">
    <property type="entry name" value="T2SS/T4SS_dom"/>
</dbReference>
<dbReference type="Gene3D" id="3.40.50.300">
    <property type="entry name" value="P-loop containing nucleotide triphosphate hydrolases"/>
    <property type="match status" value="1"/>
</dbReference>
<dbReference type="Pfam" id="PF00437">
    <property type="entry name" value="T2SSE"/>
    <property type="match status" value="1"/>
</dbReference>
<sequence length="237" mass="25744">LNIIISGGTGSGKTTLLNILSSFIPADERIITIEDAAELKLQQEHVVRLETKPPNAEGRNAVTVRDLVRNALRMRPDRIVVGECRGGEALDMLQAMNTGHDGSLTTLHANTPRDALSRLETMVLMSGMDLPVRVIREQIASAIDLIIQQARMRDGTRKVISITEVSGMEGDTIVMTEIFKFEQTGISSDGRVLGELKPTGIRPLFTPRLEAAGFKLGPEVFGANLSGMISGSRGNRR</sequence>
<dbReference type="InterPro" id="IPR027417">
    <property type="entry name" value="P-loop_NTPase"/>
</dbReference>
<gene>
    <name evidence="3" type="ORF">ENT37_14460</name>
</gene>
<name>A0A7C4KJW0_9CHLR</name>
<protein>
    <submittedName>
        <fullName evidence="3">CpaF family protein</fullName>
    </submittedName>
</protein>
<accession>A0A7C4KJW0</accession>
<feature type="domain" description="Bacterial type II secretion system protein E" evidence="2">
    <location>
        <begin position="2"/>
        <end position="151"/>
    </location>
</feature>
<dbReference type="PANTHER" id="PTHR30486:SF15">
    <property type="entry name" value="TYPE II_IV SECRETION SYSTEM ATPASE"/>
    <property type="match status" value="1"/>
</dbReference>
<dbReference type="EMBL" id="DSYK01000729">
    <property type="protein sequence ID" value="HGS23053.1"/>
    <property type="molecule type" value="Genomic_DNA"/>
</dbReference>
<reference evidence="3" key="1">
    <citation type="journal article" date="2020" name="mSystems">
        <title>Genome- and Community-Level Interaction Insights into Carbon Utilization and Element Cycling Functions of Hydrothermarchaeota in Hydrothermal Sediment.</title>
        <authorList>
            <person name="Zhou Z."/>
            <person name="Liu Y."/>
            <person name="Xu W."/>
            <person name="Pan J."/>
            <person name="Luo Z.H."/>
            <person name="Li M."/>
        </authorList>
    </citation>
    <scope>NUCLEOTIDE SEQUENCE [LARGE SCALE GENOMIC DNA]</scope>
    <source>
        <strain evidence="3">SpSt-573</strain>
    </source>
</reference>
<evidence type="ECO:0000256" key="1">
    <source>
        <dbReference type="ARBA" id="ARBA00006611"/>
    </source>
</evidence>
<dbReference type="InterPro" id="IPR050921">
    <property type="entry name" value="T4SS_GSP_E_ATPase"/>
</dbReference>
<comment type="similarity">
    <text evidence="1">Belongs to the GSP E family.</text>
</comment>
<comment type="caution">
    <text evidence="3">The sequence shown here is derived from an EMBL/GenBank/DDBJ whole genome shotgun (WGS) entry which is preliminary data.</text>
</comment>
<feature type="non-terminal residue" evidence="3">
    <location>
        <position position="1"/>
    </location>
</feature>
<dbReference type="GO" id="GO:0016887">
    <property type="term" value="F:ATP hydrolysis activity"/>
    <property type="evidence" value="ECO:0007669"/>
    <property type="project" value="InterPro"/>
</dbReference>
<organism evidence="3">
    <name type="scientific">Anaerolinea thermolimosa</name>
    <dbReference type="NCBI Taxonomy" id="229919"/>
    <lineage>
        <taxon>Bacteria</taxon>
        <taxon>Bacillati</taxon>
        <taxon>Chloroflexota</taxon>
        <taxon>Anaerolineae</taxon>
        <taxon>Anaerolineales</taxon>
        <taxon>Anaerolineaceae</taxon>
        <taxon>Anaerolinea</taxon>
    </lineage>
</organism>
<dbReference type="AlphaFoldDB" id="A0A7C4KJW0"/>
<proteinExistence type="inferred from homology"/>
<dbReference type="CDD" id="cd01130">
    <property type="entry name" value="VirB11-like_ATPase"/>
    <property type="match status" value="1"/>
</dbReference>